<dbReference type="EMBL" id="GEDG01039312">
    <property type="protein sequence ID" value="JAP07169.1"/>
    <property type="molecule type" value="Transcribed_RNA"/>
</dbReference>
<organism evidence="1">
    <name type="scientific">Solanum chacoense</name>
    <name type="common">Chaco potato</name>
    <dbReference type="NCBI Taxonomy" id="4108"/>
    <lineage>
        <taxon>Eukaryota</taxon>
        <taxon>Viridiplantae</taxon>
        <taxon>Streptophyta</taxon>
        <taxon>Embryophyta</taxon>
        <taxon>Tracheophyta</taxon>
        <taxon>Spermatophyta</taxon>
        <taxon>Magnoliopsida</taxon>
        <taxon>eudicotyledons</taxon>
        <taxon>Gunneridae</taxon>
        <taxon>Pentapetalae</taxon>
        <taxon>asterids</taxon>
        <taxon>lamiids</taxon>
        <taxon>Solanales</taxon>
        <taxon>Solanaceae</taxon>
        <taxon>Solanoideae</taxon>
        <taxon>Solaneae</taxon>
        <taxon>Solanum</taxon>
    </lineage>
</organism>
<dbReference type="AlphaFoldDB" id="A0A0V0GG21"/>
<reference evidence="1" key="1">
    <citation type="submission" date="2015-12" db="EMBL/GenBank/DDBJ databases">
        <title>Gene expression during late stages of embryo sac development: a critical building block for successful pollen-pistil interactions.</title>
        <authorList>
            <person name="Liu Y."/>
            <person name="Joly V."/>
            <person name="Sabar M."/>
            <person name="Matton D.P."/>
        </authorList>
    </citation>
    <scope>NUCLEOTIDE SEQUENCE</scope>
</reference>
<evidence type="ECO:0000313" key="1">
    <source>
        <dbReference type="EMBL" id="JAP07169.1"/>
    </source>
</evidence>
<accession>A0A0V0GG21</accession>
<name>A0A0V0GG21_SOLCH</name>
<proteinExistence type="predicted"/>
<protein>
    <submittedName>
        <fullName evidence="1">Putative ovule protein</fullName>
    </submittedName>
</protein>
<sequence>MTPVLALQVQKPPAFSKIVNNETETIPHQIQSNPNQNSIVQQYMYIIHIQNRTYHQYVYIYEKDEFIYKKKI</sequence>